<keyword evidence="3" id="KW-1185">Reference proteome</keyword>
<comment type="caution">
    <text evidence="2">The sequence shown here is derived from an EMBL/GenBank/DDBJ whole genome shotgun (WGS) entry which is preliminary data.</text>
</comment>
<keyword evidence="2" id="KW-0378">Hydrolase</keyword>
<dbReference type="InterPro" id="IPR029058">
    <property type="entry name" value="AB_hydrolase_fold"/>
</dbReference>
<dbReference type="InterPro" id="IPR000073">
    <property type="entry name" value="AB_hydrolase_1"/>
</dbReference>
<evidence type="ECO:0000259" key="1">
    <source>
        <dbReference type="Pfam" id="PF00561"/>
    </source>
</evidence>
<dbReference type="PANTHER" id="PTHR43433:SF5">
    <property type="entry name" value="AB HYDROLASE-1 DOMAIN-CONTAINING PROTEIN"/>
    <property type="match status" value="1"/>
</dbReference>
<dbReference type="GO" id="GO:0016787">
    <property type="term" value="F:hydrolase activity"/>
    <property type="evidence" value="ECO:0007669"/>
    <property type="project" value="UniProtKB-KW"/>
</dbReference>
<reference evidence="3" key="1">
    <citation type="submission" date="2023-07" db="EMBL/GenBank/DDBJ databases">
        <title>Zobellia barbeyronii sp. nov., a new marine flavobacterium, isolated from green and red algae.</title>
        <authorList>
            <person name="Nedashkovskaya O.I."/>
            <person name="Otstavnykh N."/>
            <person name="Zhukova N."/>
            <person name="Guzev K."/>
            <person name="Chausova V."/>
            <person name="Tekutyeva L."/>
            <person name="Mikhailov V."/>
            <person name="Isaeva M."/>
        </authorList>
    </citation>
    <scope>NUCLEOTIDE SEQUENCE [LARGE SCALE GENOMIC DNA]</scope>
    <source>
        <strain evidence="3">KMM 6746</strain>
    </source>
</reference>
<dbReference type="Gene3D" id="3.40.50.1820">
    <property type="entry name" value="alpha/beta hydrolase"/>
    <property type="match status" value="1"/>
</dbReference>
<dbReference type="RefSeq" id="WP_214610638.1">
    <property type="nucleotide sequence ID" value="NZ_JACATN010000001.1"/>
</dbReference>
<proteinExistence type="predicted"/>
<organism evidence="2 3">
    <name type="scientific">Zobellia barbeyronii</name>
    <dbReference type="NCBI Taxonomy" id="2748009"/>
    <lineage>
        <taxon>Bacteria</taxon>
        <taxon>Pseudomonadati</taxon>
        <taxon>Bacteroidota</taxon>
        <taxon>Flavobacteriia</taxon>
        <taxon>Flavobacteriales</taxon>
        <taxon>Flavobacteriaceae</taxon>
        <taxon>Zobellia</taxon>
    </lineage>
</organism>
<dbReference type="PANTHER" id="PTHR43433">
    <property type="entry name" value="HYDROLASE, ALPHA/BETA FOLD FAMILY PROTEIN"/>
    <property type="match status" value="1"/>
</dbReference>
<dbReference type="PROSITE" id="PS51257">
    <property type="entry name" value="PROKAR_LIPOPROTEIN"/>
    <property type="match status" value="1"/>
</dbReference>
<dbReference type="EMBL" id="JACATN010000001">
    <property type="protein sequence ID" value="MBT2160418.1"/>
    <property type="molecule type" value="Genomic_DNA"/>
</dbReference>
<evidence type="ECO:0000313" key="2">
    <source>
        <dbReference type="EMBL" id="MBT2160418.1"/>
    </source>
</evidence>
<sequence>MEKHKRGRKVALRLTVFAIISLLFYACASVPKLSDKTELLIKTVMHEPIPEMVTGKTGFAISNGWKVWYERIPPKTSKKGAIVLVMGAANDALSWPPDFISKFTDAGYEVIRYDHRGTGLTQRLKKTDKAYTLANMANDPIAILDSLNIEKAHIIGVSMGGMISQLATIEHEERFESLTSIMSSADIFDSSLPTPSPEVLPQMISAVIKYGIFGGKKSQIKLQFVHKRILMGKATGDIASKPLAEAALYNLKKRDGYHFIAGRQHQKAMESAKPRYDQLSKLKIPVLVIHGKQDPVIPFEHGKKMAAVIPNVDSLWVDNMGHDLPDAEIDLISAKILKKIEENNVQYTE</sequence>
<accession>A0ABS5WAJ6</accession>
<dbReference type="InterPro" id="IPR050471">
    <property type="entry name" value="AB_hydrolase"/>
</dbReference>
<dbReference type="Pfam" id="PF00561">
    <property type="entry name" value="Abhydrolase_1"/>
    <property type="match status" value="1"/>
</dbReference>
<protein>
    <submittedName>
        <fullName evidence="2">Alpha/beta hydrolase</fullName>
    </submittedName>
</protein>
<dbReference type="Proteomes" id="UP000740413">
    <property type="component" value="Unassembled WGS sequence"/>
</dbReference>
<gene>
    <name evidence="2" type="ORF">HW347_04025</name>
</gene>
<feature type="domain" description="AB hydrolase-1" evidence="1">
    <location>
        <begin position="81"/>
        <end position="323"/>
    </location>
</feature>
<dbReference type="SUPFAM" id="SSF53474">
    <property type="entry name" value="alpha/beta-Hydrolases"/>
    <property type="match status" value="1"/>
</dbReference>
<name>A0ABS5WAJ6_9FLAO</name>
<evidence type="ECO:0000313" key="3">
    <source>
        <dbReference type="Proteomes" id="UP000740413"/>
    </source>
</evidence>